<feature type="compositionally biased region" description="Polar residues" evidence="1">
    <location>
        <begin position="46"/>
        <end position="55"/>
    </location>
</feature>
<protein>
    <submittedName>
        <fullName evidence="2">Uncharacterized protein</fullName>
    </submittedName>
</protein>
<evidence type="ECO:0000313" key="3">
    <source>
        <dbReference type="Proteomes" id="UP001642260"/>
    </source>
</evidence>
<feature type="compositionally biased region" description="Basic residues" evidence="1">
    <location>
        <begin position="56"/>
        <end position="65"/>
    </location>
</feature>
<feature type="compositionally biased region" description="Basic and acidic residues" evidence="1">
    <location>
        <begin position="25"/>
        <end position="45"/>
    </location>
</feature>
<proteinExistence type="predicted"/>
<name>A0ABC8K0D3_ERUVS</name>
<feature type="region of interest" description="Disordered" evidence="1">
    <location>
        <begin position="1"/>
        <end position="106"/>
    </location>
</feature>
<organism evidence="2 3">
    <name type="scientific">Eruca vesicaria subsp. sativa</name>
    <name type="common">Garden rocket</name>
    <name type="synonym">Eruca sativa</name>
    <dbReference type="NCBI Taxonomy" id="29727"/>
    <lineage>
        <taxon>Eukaryota</taxon>
        <taxon>Viridiplantae</taxon>
        <taxon>Streptophyta</taxon>
        <taxon>Embryophyta</taxon>
        <taxon>Tracheophyta</taxon>
        <taxon>Spermatophyta</taxon>
        <taxon>Magnoliopsida</taxon>
        <taxon>eudicotyledons</taxon>
        <taxon>Gunneridae</taxon>
        <taxon>Pentapetalae</taxon>
        <taxon>rosids</taxon>
        <taxon>malvids</taxon>
        <taxon>Brassicales</taxon>
        <taxon>Brassicaceae</taxon>
        <taxon>Brassiceae</taxon>
        <taxon>Eruca</taxon>
    </lineage>
</organism>
<evidence type="ECO:0000256" key="1">
    <source>
        <dbReference type="SAM" id="MobiDB-lite"/>
    </source>
</evidence>
<reference evidence="2 3" key="1">
    <citation type="submission" date="2022-03" db="EMBL/GenBank/DDBJ databases">
        <authorList>
            <person name="Macdonald S."/>
            <person name="Ahmed S."/>
            <person name="Newling K."/>
        </authorList>
    </citation>
    <scope>NUCLEOTIDE SEQUENCE [LARGE SCALE GENOMIC DNA]</scope>
</reference>
<keyword evidence="3" id="KW-1185">Reference proteome</keyword>
<dbReference type="EMBL" id="CAKOAT010162932">
    <property type="protein sequence ID" value="CAH8349220.1"/>
    <property type="molecule type" value="Genomic_DNA"/>
</dbReference>
<sequence length="231" mass="25357">MRRHDDRYRASTHGRSRHSSGPYDQRGEQHWRIKAIDKPTQDGDHSSSVTPSATKHQNHVSRRSNIKSGVADKVSGPESHVSRTNDDDVLRESTHTGTAPDPKHLASKIVTPSADDAIWKSYVTTRDKGVAISLCFSHEDGQDVDGEDQMIGALNDMDNMDNHGEDVLNDDDLLGQEAHMFAADDMAEDLMSLWAFSLRSLSSSVGVLQVNDQSPAPGMMEVLDSTLGKGH</sequence>
<feature type="compositionally biased region" description="Basic and acidic residues" evidence="1">
    <location>
        <begin position="80"/>
        <end position="94"/>
    </location>
</feature>
<dbReference type="AlphaFoldDB" id="A0ABC8K0D3"/>
<accession>A0ABC8K0D3</accession>
<dbReference type="Proteomes" id="UP001642260">
    <property type="component" value="Unassembled WGS sequence"/>
</dbReference>
<evidence type="ECO:0000313" key="2">
    <source>
        <dbReference type="EMBL" id="CAH8349220.1"/>
    </source>
</evidence>
<gene>
    <name evidence="2" type="ORF">ERUC_LOCUS17603</name>
</gene>
<comment type="caution">
    <text evidence="2">The sequence shown here is derived from an EMBL/GenBank/DDBJ whole genome shotgun (WGS) entry which is preliminary data.</text>
</comment>